<dbReference type="PANTHER" id="PTHR33336">
    <property type="entry name" value="QUINOL MONOOXYGENASE YGIN-RELATED"/>
    <property type="match status" value="1"/>
</dbReference>
<evidence type="ECO:0000313" key="4">
    <source>
        <dbReference type="Proteomes" id="UP000292424"/>
    </source>
</evidence>
<gene>
    <name evidence="3" type="ORF">E0W69_001625</name>
</gene>
<dbReference type="KEGG" id="arac:E0W69_001625"/>
<protein>
    <recommendedName>
        <fullName evidence="2">ABM domain-containing protein</fullName>
    </recommendedName>
</protein>
<organism evidence="3 4">
    <name type="scientific">Rhizosphaericola mali</name>
    <dbReference type="NCBI Taxonomy" id="2545455"/>
    <lineage>
        <taxon>Bacteria</taxon>
        <taxon>Pseudomonadati</taxon>
        <taxon>Bacteroidota</taxon>
        <taxon>Chitinophagia</taxon>
        <taxon>Chitinophagales</taxon>
        <taxon>Chitinophagaceae</taxon>
        <taxon>Rhizosphaericola</taxon>
    </lineage>
</organism>
<evidence type="ECO:0000256" key="1">
    <source>
        <dbReference type="SAM" id="SignalP"/>
    </source>
</evidence>
<keyword evidence="4" id="KW-1185">Reference proteome</keyword>
<dbReference type="Pfam" id="PF03992">
    <property type="entry name" value="ABM"/>
    <property type="match status" value="2"/>
</dbReference>
<dbReference type="GO" id="GO:0003824">
    <property type="term" value="F:catalytic activity"/>
    <property type="evidence" value="ECO:0007669"/>
    <property type="project" value="TreeGrafter"/>
</dbReference>
<dbReference type="Gene3D" id="3.30.70.100">
    <property type="match status" value="1"/>
</dbReference>
<dbReference type="InterPro" id="IPR050744">
    <property type="entry name" value="AI-2_Isomerase_LsrG"/>
</dbReference>
<evidence type="ECO:0000313" key="3">
    <source>
        <dbReference type="EMBL" id="QES87413.1"/>
    </source>
</evidence>
<dbReference type="OrthoDB" id="9792284at2"/>
<reference evidence="3 4" key="1">
    <citation type="submission" date="2019-09" db="EMBL/GenBank/DDBJ databases">
        <title>Complete genome sequence of Arachidicoccus sp. B3-10 isolated from apple orchard soil.</title>
        <authorList>
            <person name="Kim H.S."/>
            <person name="Han K.-I."/>
            <person name="Suh M.K."/>
            <person name="Lee K.C."/>
            <person name="Eom M.K."/>
            <person name="Kim J.-S."/>
            <person name="Kang S.W."/>
            <person name="Sin Y."/>
            <person name="Lee J.-S."/>
        </authorList>
    </citation>
    <scope>NUCLEOTIDE SEQUENCE [LARGE SCALE GENOMIC DNA]</scope>
    <source>
        <strain evidence="3 4">B3-10</strain>
    </source>
</reference>
<dbReference type="SUPFAM" id="SSF54909">
    <property type="entry name" value="Dimeric alpha+beta barrel"/>
    <property type="match status" value="2"/>
</dbReference>
<dbReference type="InterPro" id="IPR007138">
    <property type="entry name" value="ABM_dom"/>
</dbReference>
<feature type="domain" description="ABM" evidence="2">
    <location>
        <begin position="144"/>
        <end position="234"/>
    </location>
</feature>
<evidence type="ECO:0000259" key="2">
    <source>
        <dbReference type="PROSITE" id="PS51725"/>
    </source>
</evidence>
<keyword evidence="1" id="KW-0732">Signal</keyword>
<feature type="domain" description="ABM" evidence="2">
    <location>
        <begin position="35"/>
        <end position="123"/>
    </location>
</feature>
<dbReference type="AlphaFoldDB" id="A0A5P2G2T1"/>
<dbReference type="InterPro" id="IPR011008">
    <property type="entry name" value="Dimeric_a/b-barrel"/>
</dbReference>
<dbReference type="RefSeq" id="WP_131328290.1">
    <property type="nucleotide sequence ID" value="NZ_CP044016.1"/>
</dbReference>
<dbReference type="EMBL" id="CP044016">
    <property type="protein sequence ID" value="QES87413.1"/>
    <property type="molecule type" value="Genomic_DNA"/>
</dbReference>
<feature type="chain" id="PRO_5024360733" description="ABM domain-containing protein" evidence="1">
    <location>
        <begin position="24"/>
        <end position="240"/>
    </location>
</feature>
<dbReference type="Proteomes" id="UP000292424">
    <property type="component" value="Chromosome"/>
</dbReference>
<sequence length="240" mass="27009">MYFFNKKTIGIMLAIGFANFSNAQTNPKNMSDNTVEQLGIIRTKPGTWNTYLPIMLHNVKSSRKEKGNISFTLYQPEDGAEVGIWLERWHNQAAMENHFTYDYLKAVRKTVPEVKDGAVTQISLKEVAAIPAKTVQLNGVAPQRNVIVIFEPKTEERDAFLKAIADVTPHARKAPGNYGFNIYEDVANPDRFVLVEGWKDAAAHDAHMAQAYSKDFDKATAGIFKVDPMSERWLAKDISE</sequence>
<proteinExistence type="predicted"/>
<dbReference type="PROSITE" id="PS51725">
    <property type="entry name" value="ABM"/>
    <property type="match status" value="2"/>
</dbReference>
<accession>A0A5P2G2T1</accession>
<name>A0A5P2G2T1_9BACT</name>
<feature type="signal peptide" evidence="1">
    <location>
        <begin position="1"/>
        <end position="23"/>
    </location>
</feature>
<dbReference type="PANTHER" id="PTHR33336:SF15">
    <property type="entry name" value="ABM DOMAIN-CONTAINING PROTEIN"/>
    <property type="match status" value="1"/>
</dbReference>